<dbReference type="SUPFAM" id="SSF50729">
    <property type="entry name" value="PH domain-like"/>
    <property type="match status" value="1"/>
</dbReference>
<dbReference type="GO" id="GO:0015031">
    <property type="term" value="P:protein transport"/>
    <property type="evidence" value="ECO:0007669"/>
    <property type="project" value="UniProtKB-KW"/>
</dbReference>
<comment type="subcellular location">
    <subcellularLocation>
        <location evidence="3">Cell projection</location>
        <location evidence="3">Growth cone</location>
    </subcellularLocation>
    <subcellularLocation>
        <location evidence="2">Cytoplasm</location>
        <location evidence="2">Perinuclear region</location>
    </subcellularLocation>
</comment>
<keyword evidence="11" id="KW-1185">Reference proteome</keyword>
<reference evidence="12" key="1">
    <citation type="submission" date="2025-08" db="UniProtKB">
        <authorList>
            <consortium name="RefSeq"/>
        </authorList>
    </citation>
    <scope>IDENTIFICATION</scope>
    <source>
        <tissue evidence="12">Tentacle</tissue>
    </source>
</reference>
<evidence type="ECO:0000256" key="1">
    <source>
        <dbReference type="ARBA" id="ARBA00002660"/>
    </source>
</evidence>
<feature type="compositionally biased region" description="Polar residues" evidence="9">
    <location>
        <begin position="274"/>
        <end position="285"/>
    </location>
</feature>
<dbReference type="SUPFAM" id="SSF74788">
    <property type="entry name" value="Cullin repeat-like"/>
    <property type="match status" value="1"/>
</dbReference>
<accession>A0A6P8J3X7</accession>
<dbReference type="InterPro" id="IPR033961">
    <property type="entry name" value="Exo84"/>
</dbReference>
<dbReference type="CDD" id="cd01226">
    <property type="entry name" value="PH_RalBD_exo84"/>
    <property type="match status" value="1"/>
</dbReference>
<dbReference type="GO" id="GO:0000145">
    <property type="term" value="C:exocyst"/>
    <property type="evidence" value="ECO:0007669"/>
    <property type="project" value="InterPro"/>
</dbReference>
<gene>
    <name evidence="12" type="primary">LOC116308443</name>
</gene>
<comment type="similarity">
    <text evidence="4">Belongs to the EXO84 family.</text>
</comment>
<comment type="function">
    <text evidence="1">Component of the exocyst complex involved in the docking of exocytic vesicles with fusion sites on the plasma membrane.</text>
</comment>
<keyword evidence="8" id="KW-0653">Protein transport</keyword>
<evidence type="ECO:0000313" key="11">
    <source>
        <dbReference type="Proteomes" id="UP000515163"/>
    </source>
</evidence>
<evidence type="ECO:0000256" key="3">
    <source>
        <dbReference type="ARBA" id="ARBA00004624"/>
    </source>
</evidence>
<dbReference type="InterPro" id="IPR042561">
    <property type="entry name" value="Exo84_C_1"/>
</dbReference>
<organism evidence="11 12">
    <name type="scientific">Actinia tenebrosa</name>
    <name type="common">Australian red waratah sea anemone</name>
    <dbReference type="NCBI Taxonomy" id="6105"/>
    <lineage>
        <taxon>Eukaryota</taxon>
        <taxon>Metazoa</taxon>
        <taxon>Cnidaria</taxon>
        <taxon>Anthozoa</taxon>
        <taxon>Hexacorallia</taxon>
        <taxon>Actiniaria</taxon>
        <taxon>Actiniidae</taxon>
        <taxon>Actinia</taxon>
    </lineage>
</organism>
<dbReference type="Pfam" id="PF25345">
    <property type="entry name" value="PH_EXO84"/>
    <property type="match status" value="1"/>
</dbReference>
<evidence type="ECO:0000256" key="4">
    <source>
        <dbReference type="ARBA" id="ARBA00007210"/>
    </source>
</evidence>
<dbReference type="InParanoid" id="A0A6P8J3X7"/>
<evidence type="ECO:0000256" key="6">
    <source>
        <dbReference type="ARBA" id="ARBA00022448"/>
    </source>
</evidence>
<dbReference type="Pfam" id="PF08700">
    <property type="entry name" value="VPS51_Exo84_N"/>
    <property type="match status" value="1"/>
</dbReference>
<feature type="region of interest" description="Disordered" evidence="9">
    <location>
        <begin position="308"/>
        <end position="341"/>
    </location>
</feature>
<dbReference type="PROSITE" id="PS50003">
    <property type="entry name" value="PH_DOMAIN"/>
    <property type="match status" value="1"/>
</dbReference>
<keyword evidence="7" id="KW-0268">Exocytosis</keyword>
<dbReference type="FunCoup" id="A0A6P8J3X7">
    <property type="interactions" value="2461"/>
</dbReference>
<dbReference type="Gene3D" id="2.30.29.30">
    <property type="entry name" value="Pleckstrin-homology domain (PH domain)/Phosphotyrosine-binding domain (PTB)"/>
    <property type="match status" value="1"/>
</dbReference>
<evidence type="ECO:0000256" key="5">
    <source>
        <dbReference type="ARBA" id="ARBA00017509"/>
    </source>
</evidence>
<dbReference type="InterPro" id="IPR042560">
    <property type="entry name" value="Exo84_C_2"/>
</dbReference>
<evidence type="ECO:0000256" key="8">
    <source>
        <dbReference type="ARBA" id="ARBA00022927"/>
    </source>
</evidence>
<dbReference type="GO" id="GO:0030426">
    <property type="term" value="C:growth cone"/>
    <property type="evidence" value="ECO:0007669"/>
    <property type="project" value="UniProtKB-SubCell"/>
</dbReference>
<dbReference type="PANTHER" id="PTHR21426">
    <property type="entry name" value="EXOCYST COMPLEX COMPONENT 8"/>
    <property type="match status" value="1"/>
</dbReference>
<dbReference type="Gene3D" id="1.20.58.1210">
    <property type="entry name" value="Exo84p, N-terminal helical domain"/>
    <property type="match status" value="1"/>
</dbReference>
<dbReference type="InterPro" id="IPR032403">
    <property type="entry name" value="Exo84_C"/>
</dbReference>
<dbReference type="InterPro" id="IPR011993">
    <property type="entry name" value="PH-like_dom_sf"/>
</dbReference>
<name>A0A6P8J3X7_ACTTE</name>
<dbReference type="InterPro" id="IPR016159">
    <property type="entry name" value="Cullin_repeat-like_dom_sf"/>
</dbReference>
<dbReference type="FunFam" id="1.20.58.1210:FF:000001">
    <property type="entry name" value="exocyst complex component 8"/>
    <property type="match status" value="1"/>
</dbReference>
<dbReference type="Gene3D" id="1.20.58.1220">
    <property type="entry name" value="Exo84p, C-terminal helical domain"/>
    <property type="match status" value="1"/>
</dbReference>
<dbReference type="OrthoDB" id="642193at2759"/>
<dbReference type="Pfam" id="PF16528">
    <property type="entry name" value="Exo84_C"/>
    <property type="match status" value="1"/>
</dbReference>
<dbReference type="GO" id="GO:0006887">
    <property type="term" value="P:exocytosis"/>
    <property type="evidence" value="ECO:0007669"/>
    <property type="project" value="UniProtKB-KW"/>
</dbReference>
<feature type="compositionally biased region" description="Polar residues" evidence="9">
    <location>
        <begin position="323"/>
        <end position="339"/>
    </location>
</feature>
<dbReference type="InterPro" id="IPR001849">
    <property type="entry name" value="PH_domain"/>
</dbReference>
<feature type="region of interest" description="Disordered" evidence="9">
    <location>
        <begin position="266"/>
        <end position="285"/>
    </location>
</feature>
<evidence type="ECO:0000256" key="7">
    <source>
        <dbReference type="ARBA" id="ARBA00022483"/>
    </source>
</evidence>
<dbReference type="AlphaFoldDB" id="A0A6P8J3X7"/>
<feature type="domain" description="PH" evidence="10">
    <location>
        <begin position="151"/>
        <end position="253"/>
    </location>
</feature>
<evidence type="ECO:0000313" key="12">
    <source>
        <dbReference type="RefSeq" id="XP_031574721.1"/>
    </source>
</evidence>
<sequence>MTRRKTKMASEDLPSSSSLLQMFSTSSFSPEKYVHGLSSECDTDAELQEHRGQIQALSEETAIALKKNVYKNYIQFIETSKEISYLEAEMYQLSHLLAEQRALLSAQEELSLFEKQKTNSTSKPLKKEEKTSSSIEAVEGLSSILDVTDLQCIYEGSLLEVNPFSYQPKQKVHAFLLHDCMVIASSIPNRRGPVRYKFQSLYELENIAVVNVKNSEGVKDAFKILLFPETHIYQTENAQLKNEWLSNIEDCKKNFKLKLEQEVHDTTQDRRTSHQNSFSGYDNQLNPFNYDDDKNPFKDDDLNPFASSNGDLGNPFLDDENKGSNVDITPKPSATSTKSAKNEKNWLIDLPEDLDVCIAQRDFEKAMELIDKTNQFLKESSSSQALKEIKVRVDHRVKQLVEALIEELDCHQSILLHGGPRATRRAVSLLVRLGRASEACQLFLKNRSEAIKQSLRQLKIEGATALYITKLSNVFFTSLIETGKEFQKVFAGNSGFCSAFVMWANAELQNFVVRFSRQVFHRNIGLGAMGVCVGIASENCEKLNEIGLDLKFSIQHMLLKDLMEALFDCRDQLVAAARQRAVEELWHPQNFENLTTLICEMESCGIKDFNTLILGDNKVNLASATIAFTKSITGFLEDGLRVNTPELHSVLVECVADLFKNQVMQFEYTLKSSNFSGQRPFILKNAAFVLETVLPIVKKKLKRQTGHDPARINELESELPRLQSLSVK</sequence>
<dbReference type="RefSeq" id="XP_031574721.1">
    <property type="nucleotide sequence ID" value="XM_031718861.1"/>
</dbReference>
<evidence type="ECO:0000256" key="2">
    <source>
        <dbReference type="ARBA" id="ARBA00004556"/>
    </source>
</evidence>
<dbReference type="SMART" id="SM00233">
    <property type="entry name" value="PH"/>
    <property type="match status" value="1"/>
</dbReference>
<evidence type="ECO:0000256" key="9">
    <source>
        <dbReference type="SAM" id="MobiDB-lite"/>
    </source>
</evidence>
<proteinExistence type="inferred from homology"/>
<dbReference type="KEGG" id="aten:116308443"/>
<evidence type="ECO:0000259" key="10">
    <source>
        <dbReference type="PROSITE" id="PS50003"/>
    </source>
</evidence>
<dbReference type="GO" id="GO:0006893">
    <property type="term" value="P:Golgi to plasma membrane transport"/>
    <property type="evidence" value="ECO:0007669"/>
    <property type="project" value="TreeGrafter"/>
</dbReference>
<dbReference type="GO" id="GO:0048471">
    <property type="term" value="C:perinuclear region of cytoplasm"/>
    <property type="evidence" value="ECO:0007669"/>
    <property type="project" value="UniProtKB-SubCell"/>
</dbReference>
<protein>
    <recommendedName>
        <fullName evidence="5">Exocyst complex component 8</fullName>
    </recommendedName>
</protein>
<keyword evidence="6" id="KW-0813">Transport</keyword>
<dbReference type="GeneID" id="116308443"/>
<dbReference type="Proteomes" id="UP000515163">
    <property type="component" value="Unplaced"/>
</dbReference>
<dbReference type="PANTHER" id="PTHR21426:SF12">
    <property type="entry name" value="EXOCYST COMPLEX COMPONENT 8"/>
    <property type="match status" value="1"/>
</dbReference>